<keyword evidence="1" id="KW-0614">Plasmid</keyword>
<proteinExistence type="predicted"/>
<organism evidence="1">
    <name type="scientific">Enterobacter hormaechei</name>
    <dbReference type="NCBI Taxonomy" id="158836"/>
    <lineage>
        <taxon>Bacteria</taxon>
        <taxon>Pseudomonadati</taxon>
        <taxon>Pseudomonadota</taxon>
        <taxon>Gammaproteobacteria</taxon>
        <taxon>Enterobacterales</taxon>
        <taxon>Enterobacteriaceae</taxon>
        <taxon>Enterobacter</taxon>
        <taxon>Enterobacter cloacae complex</taxon>
    </lineage>
</organism>
<protein>
    <submittedName>
        <fullName evidence="1">Uncharacterized protein</fullName>
    </submittedName>
</protein>
<gene>
    <name evidence="1" type="ORF">AA409_0041</name>
</gene>
<geneLocation type="plasmid" evidence="1">
    <name>pEh1A</name>
</geneLocation>
<sequence>MQESEVDKKSIKINFHRYSNEAINFLNSFEKVTYVSTLLVEDNILSAHQSNGYADWDKKFYYDGKYKDSLLIKLGLELTKIEGGDKKTVIWDDVLRNHPENEIDRQRRAHNIYHGVSFIYGLTDNISMAINVCTDSATTKREFEDLILPHRLKLLTMFQDM</sequence>
<dbReference type="AlphaFoldDB" id="A0A0N9DZ98"/>
<dbReference type="RefSeq" id="WP_015632418.1">
    <property type="nucleotide sequence ID" value="NZ_KR822246.1"/>
</dbReference>
<accession>A0A0N9DZ98</accession>
<reference evidence="1" key="1">
    <citation type="journal article" date="2015" name="Antimicrob. Agents Chemother.">
        <title>Characterization of Tn3000, a new transposon possibly related with blaNDM-1 dissemination among Enterobacteriaceae in Brazil, Nepal, Morocco and India.</title>
        <authorList>
            <person name="Campos J.C."/>
            <person name="Sampaio J.L.M."/>
        </authorList>
    </citation>
    <scope>NUCLEOTIDE SEQUENCE</scope>
    <source>
        <strain evidence="1">E0083033-1</strain>
        <plasmid evidence="1">pEh1A</plasmid>
    </source>
</reference>
<name>A0A0N9DZ98_9ENTR</name>
<evidence type="ECO:0000313" key="1">
    <source>
        <dbReference type="EMBL" id="ALF35355.1"/>
    </source>
</evidence>
<dbReference type="EMBL" id="KR822246">
    <property type="protein sequence ID" value="ALF35355.1"/>
    <property type="molecule type" value="Genomic_DNA"/>
</dbReference>